<dbReference type="Proteomes" id="UP000593566">
    <property type="component" value="Unassembled WGS sequence"/>
</dbReference>
<dbReference type="RefSeq" id="XP_037155391.1">
    <property type="nucleotide sequence ID" value="XM_037299390.1"/>
</dbReference>
<dbReference type="Gene3D" id="3.40.50.1820">
    <property type="entry name" value="alpha/beta hydrolase"/>
    <property type="match status" value="1"/>
</dbReference>
<evidence type="ECO:0000256" key="12">
    <source>
        <dbReference type="RuleBase" id="RU361263"/>
    </source>
</evidence>
<keyword evidence="8 11" id="KW-1015">Disulfide bond</keyword>
<dbReference type="GeneID" id="59336920"/>
<dbReference type="InterPro" id="IPR029058">
    <property type="entry name" value="AB_hydrolase_fold"/>
</dbReference>
<name>A0A8H6CP81_9LECA</name>
<keyword evidence="5 12" id="KW-0964">Secreted</keyword>
<evidence type="ECO:0000313" key="14">
    <source>
        <dbReference type="Proteomes" id="UP000593566"/>
    </source>
</evidence>
<dbReference type="GO" id="GO:0016052">
    <property type="term" value="P:carbohydrate catabolic process"/>
    <property type="evidence" value="ECO:0007669"/>
    <property type="project" value="TreeGrafter"/>
</dbReference>
<comment type="caution">
    <text evidence="13">The sequence shown here is derived from an EMBL/GenBank/DDBJ whole genome shotgun (WGS) entry which is preliminary data.</text>
</comment>
<dbReference type="SUPFAM" id="SSF53474">
    <property type="entry name" value="alpha/beta-Hydrolases"/>
    <property type="match status" value="1"/>
</dbReference>
<evidence type="ECO:0000256" key="4">
    <source>
        <dbReference type="ARBA" id="ARBA00022487"/>
    </source>
</evidence>
<keyword evidence="7 12" id="KW-0378">Hydrolase</keyword>
<dbReference type="EMBL" id="JACCJB010000005">
    <property type="protein sequence ID" value="KAF6227083.1"/>
    <property type="molecule type" value="Genomic_DNA"/>
</dbReference>
<dbReference type="PRINTS" id="PR00129">
    <property type="entry name" value="CUTINASE"/>
</dbReference>
<evidence type="ECO:0000256" key="1">
    <source>
        <dbReference type="ARBA" id="ARBA00004613"/>
    </source>
</evidence>
<organism evidence="13 14">
    <name type="scientific">Letharia lupina</name>
    <dbReference type="NCBI Taxonomy" id="560253"/>
    <lineage>
        <taxon>Eukaryota</taxon>
        <taxon>Fungi</taxon>
        <taxon>Dikarya</taxon>
        <taxon>Ascomycota</taxon>
        <taxon>Pezizomycotina</taxon>
        <taxon>Lecanoromycetes</taxon>
        <taxon>OSLEUM clade</taxon>
        <taxon>Lecanoromycetidae</taxon>
        <taxon>Lecanorales</taxon>
        <taxon>Lecanorineae</taxon>
        <taxon>Parmeliaceae</taxon>
        <taxon>Letharia</taxon>
    </lineage>
</organism>
<evidence type="ECO:0000256" key="8">
    <source>
        <dbReference type="ARBA" id="ARBA00023157"/>
    </source>
</evidence>
<comment type="function">
    <text evidence="12">Catalyzes the hydrolysis of complex carboxylic polyesters found in the cell wall of plants. Degrades cutin, a macromolecule that forms the structure of the plant cuticle.</text>
</comment>
<dbReference type="InterPro" id="IPR043580">
    <property type="entry name" value="CUTINASE_1"/>
</dbReference>
<comment type="similarity">
    <text evidence="2 12">Belongs to the cutinase family.</text>
</comment>
<feature type="active site" description="Nucleophile" evidence="10">
    <location>
        <position position="146"/>
    </location>
</feature>
<evidence type="ECO:0000256" key="2">
    <source>
        <dbReference type="ARBA" id="ARBA00007534"/>
    </source>
</evidence>
<feature type="chain" id="PRO_5034357107" description="Cutinase" evidence="12">
    <location>
        <begin position="18"/>
        <end position="231"/>
    </location>
</feature>
<keyword evidence="4 12" id="KW-0719">Serine esterase</keyword>
<dbReference type="PANTHER" id="PTHR48250:SF2">
    <property type="entry name" value="CUTINASE"/>
    <property type="match status" value="1"/>
</dbReference>
<feature type="active site" description="Proton donor/acceptor" evidence="10">
    <location>
        <position position="211"/>
    </location>
</feature>
<dbReference type="AlphaFoldDB" id="A0A8H6CP81"/>
<comment type="subcellular location">
    <subcellularLocation>
        <location evidence="1 12">Secreted</location>
    </subcellularLocation>
</comment>
<comment type="catalytic activity">
    <reaction evidence="9 12">
        <text>cutin + H2O = cutin monomers.</text>
        <dbReference type="EC" id="3.1.1.74"/>
    </reaction>
</comment>
<accession>A0A8H6CP81</accession>
<feature type="disulfide bond" evidence="11">
    <location>
        <begin position="194"/>
        <end position="201"/>
    </location>
</feature>
<dbReference type="GO" id="GO:0005576">
    <property type="term" value="C:extracellular region"/>
    <property type="evidence" value="ECO:0007669"/>
    <property type="project" value="UniProtKB-SubCell"/>
</dbReference>
<dbReference type="EC" id="3.1.1.74" evidence="3 12"/>
<sequence length="231" mass="24626">MKRLFFCLAILASSVRAIAINMAHARRFEETGTASTTITKRQDDWDVERNELTSVAGVGCKPITVIFARGTIELGNVGELVGPPFFNDLDDLIGADNIAVQGVDYAATIAGYLIGGDPGGAQTTADLLNQAASNCPDTQIVLSGYSQGAMEVHLGEAMVSEEVAAQIAAVVVFGDPFKGRPFPNVDSSKVMTYCFNDDFICDDLPVVDTYHLEYVVDTPAAATFVQGLVSY</sequence>
<dbReference type="PANTHER" id="PTHR48250">
    <property type="entry name" value="CUTINASE 2-RELATED"/>
    <property type="match status" value="1"/>
</dbReference>
<keyword evidence="6 12" id="KW-0732">Signal</keyword>
<evidence type="ECO:0000313" key="13">
    <source>
        <dbReference type="EMBL" id="KAF6227083.1"/>
    </source>
</evidence>
<evidence type="ECO:0000256" key="7">
    <source>
        <dbReference type="ARBA" id="ARBA00022801"/>
    </source>
</evidence>
<feature type="active site" evidence="10">
    <location>
        <position position="198"/>
    </location>
</feature>
<reference evidence="13 14" key="1">
    <citation type="journal article" date="2020" name="Genomics">
        <title>Complete, high-quality genomes from long-read metagenomic sequencing of two wolf lichen thalli reveals enigmatic genome architecture.</title>
        <authorList>
            <person name="McKenzie S.K."/>
            <person name="Walston R.F."/>
            <person name="Allen J.L."/>
        </authorList>
    </citation>
    <scope>NUCLEOTIDE SEQUENCE [LARGE SCALE GENOMIC DNA]</scope>
    <source>
        <strain evidence="13">WasteWater1</strain>
    </source>
</reference>
<dbReference type="InterPro" id="IPR011150">
    <property type="entry name" value="Cutinase_monf"/>
</dbReference>
<keyword evidence="14" id="KW-1185">Reference proteome</keyword>
<evidence type="ECO:0000256" key="6">
    <source>
        <dbReference type="ARBA" id="ARBA00022729"/>
    </source>
</evidence>
<evidence type="ECO:0000256" key="11">
    <source>
        <dbReference type="PIRSR" id="PIRSR611150-2"/>
    </source>
</evidence>
<protein>
    <recommendedName>
        <fullName evidence="3 12">Cutinase</fullName>
        <ecNumber evidence="3 12">3.1.1.74</ecNumber>
    </recommendedName>
</protein>
<dbReference type="SMART" id="SM01110">
    <property type="entry name" value="Cutinase"/>
    <property type="match status" value="1"/>
</dbReference>
<evidence type="ECO:0000256" key="10">
    <source>
        <dbReference type="PIRSR" id="PIRSR611150-1"/>
    </source>
</evidence>
<dbReference type="PROSITE" id="PS00155">
    <property type="entry name" value="CUTINASE_1"/>
    <property type="match status" value="1"/>
</dbReference>
<feature type="disulfide bond" evidence="11">
    <location>
        <begin position="60"/>
        <end position="135"/>
    </location>
</feature>
<dbReference type="Pfam" id="PF01083">
    <property type="entry name" value="Cutinase"/>
    <property type="match status" value="1"/>
</dbReference>
<feature type="signal peptide" evidence="12">
    <location>
        <begin position="1"/>
        <end position="17"/>
    </location>
</feature>
<dbReference type="InterPro" id="IPR000675">
    <property type="entry name" value="Cutinase/axe"/>
</dbReference>
<dbReference type="GO" id="GO:0050525">
    <property type="term" value="F:cutinase activity"/>
    <property type="evidence" value="ECO:0007669"/>
    <property type="project" value="UniProtKB-UniRule"/>
</dbReference>
<evidence type="ECO:0000256" key="9">
    <source>
        <dbReference type="ARBA" id="ARBA00034045"/>
    </source>
</evidence>
<proteinExistence type="inferred from homology"/>
<evidence type="ECO:0000256" key="3">
    <source>
        <dbReference type="ARBA" id="ARBA00013095"/>
    </source>
</evidence>
<evidence type="ECO:0000256" key="5">
    <source>
        <dbReference type="ARBA" id="ARBA00022525"/>
    </source>
</evidence>
<gene>
    <name evidence="13" type="ORF">HO133_008524</name>
</gene>